<evidence type="ECO:0000313" key="1">
    <source>
        <dbReference type="EMBL" id="KAK7902210.1"/>
    </source>
</evidence>
<protein>
    <submittedName>
        <fullName evidence="1">Uncharacterized protein</fullName>
    </submittedName>
</protein>
<organism evidence="1 2">
    <name type="scientific">Mugilogobius chulae</name>
    <name type="common">yellowstripe goby</name>
    <dbReference type="NCBI Taxonomy" id="88201"/>
    <lineage>
        <taxon>Eukaryota</taxon>
        <taxon>Metazoa</taxon>
        <taxon>Chordata</taxon>
        <taxon>Craniata</taxon>
        <taxon>Vertebrata</taxon>
        <taxon>Euteleostomi</taxon>
        <taxon>Actinopterygii</taxon>
        <taxon>Neopterygii</taxon>
        <taxon>Teleostei</taxon>
        <taxon>Neoteleostei</taxon>
        <taxon>Acanthomorphata</taxon>
        <taxon>Gobiaria</taxon>
        <taxon>Gobiiformes</taxon>
        <taxon>Gobioidei</taxon>
        <taxon>Gobiidae</taxon>
        <taxon>Gobionellinae</taxon>
        <taxon>Mugilogobius</taxon>
    </lineage>
</organism>
<dbReference type="Pfam" id="PF21950">
    <property type="entry name" value="MINION"/>
    <property type="match status" value="1"/>
</dbReference>
<dbReference type="Proteomes" id="UP001460270">
    <property type="component" value="Unassembled WGS sequence"/>
</dbReference>
<proteinExistence type="predicted"/>
<dbReference type="CDD" id="cd20278">
    <property type="entry name" value="Minion"/>
    <property type="match status" value="1"/>
</dbReference>
<dbReference type="GO" id="GO:0060538">
    <property type="term" value="P:skeletal muscle organ development"/>
    <property type="evidence" value="ECO:0007669"/>
    <property type="project" value="InterPro"/>
</dbReference>
<dbReference type="InterPro" id="IPR039014">
    <property type="entry name" value="Myomixer"/>
</dbReference>
<evidence type="ECO:0000313" key="2">
    <source>
        <dbReference type="Proteomes" id="UP001460270"/>
    </source>
</evidence>
<dbReference type="GO" id="GO:0007520">
    <property type="term" value="P:myoblast fusion"/>
    <property type="evidence" value="ECO:0007669"/>
    <property type="project" value="InterPro"/>
</dbReference>
<comment type="caution">
    <text evidence="1">The sequence shown here is derived from an EMBL/GenBank/DDBJ whole genome shotgun (WGS) entry which is preliminary data.</text>
</comment>
<keyword evidence="2" id="KW-1185">Reference proteome</keyword>
<dbReference type="AlphaFoldDB" id="A0AAW0NKA9"/>
<accession>A0AAW0NKA9</accession>
<reference evidence="2" key="1">
    <citation type="submission" date="2024-04" db="EMBL/GenBank/DDBJ databases">
        <title>Salinicola lusitanus LLJ914,a marine bacterium isolated from the Okinawa Trough.</title>
        <authorList>
            <person name="Li J."/>
        </authorList>
    </citation>
    <scope>NUCLEOTIDE SEQUENCE [LARGE SCALE GENOMIC DNA]</scope>
</reference>
<name>A0AAW0NKA9_9GOBI</name>
<sequence length="171" mass="18712">MKAKVKSKALTFTPAQSEFTWAYEAGGRFFYNKLFLFCALSRGTEESSSGLFLGGLTEVCAVTSLLCASYLERFQVQGGSFDSHPLQPSPLLQSGSMPAVFLLLRTLVIRLFSSRLAGSVAQFLGRALSSGAAHLSTALRYVWDRLRSQECKEAVLGCVLCILNMHKKVES</sequence>
<gene>
    <name evidence="1" type="ORF">WMY93_018979</name>
</gene>
<dbReference type="EMBL" id="JBBPFD010000013">
    <property type="protein sequence ID" value="KAK7902210.1"/>
    <property type="molecule type" value="Genomic_DNA"/>
</dbReference>